<gene>
    <name evidence="8" type="ORF">OBO34_08340</name>
</gene>
<dbReference type="Proteomes" id="UP001065549">
    <property type="component" value="Unassembled WGS sequence"/>
</dbReference>
<dbReference type="PROSITE" id="PS51257">
    <property type="entry name" value="PROKAR_LIPOPROTEIN"/>
    <property type="match status" value="1"/>
</dbReference>
<dbReference type="SMART" id="SM00079">
    <property type="entry name" value="PBPe"/>
    <property type="match status" value="1"/>
</dbReference>
<dbReference type="EMBL" id="JAOSHN010000003">
    <property type="protein sequence ID" value="MCU7378364.1"/>
    <property type="molecule type" value="Genomic_DNA"/>
</dbReference>
<evidence type="ECO:0000313" key="9">
    <source>
        <dbReference type="Proteomes" id="UP001065549"/>
    </source>
</evidence>
<dbReference type="RefSeq" id="WP_227755395.1">
    <property type="nucleotide sequence ID" value="NZ_JAJAGH010000008.1"/>
</dbReference>
<comment type="subcellular location">
    <subcellularLocation>
        <location evidence="1">Cell envelope</location>
    </subcellularLocation>
</comment>
<dbReference type="PROSITE" id="PS01039">
    <property type="entry name" value="SBP_BACTERIAL_3"/>
    <property type="match status" value="1"/>
</dbReference>
<evidence type="ECO:0000256" key="5">
    <source>
        <dbReference type="SAM" id="SignalP"/>
    </source>
</evidence>
<keyword evidence="3 5" id="KW-0732">Signal</keyword>
<dbReference type="SMART" id="SM00062">
    <property type="entry name" value="PBPb"/>
    <property type="match status" value="1"/>
</dbReference>
<dbReference type="CDD" id="cd00996">
    <property type="entry name" value="PBP2_AatB_like"/>
    <property type="match status" value="1"/>
</dbReference>
<protein>
    <submittedName>
        <fullName evidence="8">Amino acid ABC transporter substrate-binding protein</fullName>
    </submittedName>
</protein>
<dbReference type="PANTHER" id="PTHR35936">
    <property type="entry name" value="MEMBRANE-BOUND LYTIC MUREIN TRANSGLYCOSYLASE F"/>
    <property type="match status" value="1"/>
</dbReference>
<evidence type="ECO:0000259" key="6">
    <source>
        <dbReference type="SMART" id="SM00062"/>
    </source>
</evidence>
<dbReference type="InterPro" id="IPR001638">
    <property type="entry name" value="Solute-binding_3/MltF_N"/>
</dbReference>
<dbReference type="Gene3D" id="3.40.190.10">
    <property type="entry name" value="Periplasmic binding protein-like II"/>
    <property type="match status" value="2"/>
</dbReference>
<dbReference type="SUPFAM" id="SSF53850">
    <property type="entry name" value="Periplasmic binding protein-like II"/>
    <property type="match status" value="1"/>
</dbReference>
<feature type="domain" description="Solute-binding protein family 3/N-terminal" evidence="6">
    <location>
        <begin position="45"/>
        <end position="269"/>
    </location>
</feature>
<dbReference type="AlphaFoldDB" id="A0A9J6QSB3"/>
<comment type="similarity">
    <text evidence="2 4">Belongs to the bacterial solute-binding protein 3 family.</text>
</comment>
<evidence type="ECO:0000256" key="3">
    <source>
        <dbReference type="ARBA" id="ARBA00022729"/>
    </source>
</evidence>
<sequence length="278" mass="30984">MKKKLLLLAAVLVLVVGSLALTGCGGSDKETADDSSWEYVQEKGELIVGLDDTFAPMGFRDESNNLVGFDIDLATAVCKELGVKVKFQPINWDSKDMELTSKNIDCIWNGMSITPERIEGMSLSNKYLNNKIIVMTLEKDVKVAAAEDMAKYKIGTQVDSAALETMKKNEAYDSFKDNITEYKTYDEALMDMQAGRVDCIVVDQVLGEYKNSKLDKKMTVCDFNFGDDFYAIGFRKDDKALTAKVNEAIKATIDSGEAEKISDKWFGKNIVIFEELDK</sequence>
<feature type="chain" id="PRO_5039947457" evidence="5">
    <location>
        <begin position="21"/>
        <end position="278"/>
    </location>
</feature>
<comment type="caution">
    <text evidence="8">The sequence shown here is derived from an EMBL/GenBank/DDBJ whole genome shotgun (WGS) entry which is preliminary data.</text>
</comment>
<dbReference type="GO" id="GO:0015276">
    <property type="term" value="F:ligand-gated monoatomic ion channel activity"/>
    <property type="evidence" value="ECO:0007669"/>
    <property type="project" value="InterPro"/>
</dbReference>
<evidence type="ECO:0000256" key="2">
    <source>
        <dbReference type="ARBA" id="ARBA00010333"/>
    </source>
</evidence>
<feature type="signal peptide" evidence="5">
    <location>
        <begin position="1"/>
        <end position="20"/>
    </location>
</feature>
<accession>A0A9J6QSB3</accession>
<proteinExistence type="inferred from homology"/>
<dbReference type="InterPro" id="IPR001320">
    <property type="entry name" value="Iontro_rcpt_C"/>
</dbReference>
<feature type="domain" description="Ionotropic glutamate receptor C-terminal" evidence="7">
    <location>
        <begin position="45"/>
        <end position="268"/>
    </location>
</feature>
<dbReference type="GO" id="GO:0016020">
    <property type="term" value="C:membrane"/>
    <property type="evidence" value="ECO:0007669"/>
    <property type="project" value="InterPro"/>
</dbReference>
<evidence type="ECO:0000259" key="7">
    <source>
        <dbReference type="SMART" id="SM00079"/>
    </source>
</evidence>
<dbReference type="Pfam" id="PF00497">
    <property type="entry name" value="SBP_bac_3"/>
    <property type="match status" value="1"/>
</dbReference>
<keyword evidence="9" id="KW-1185">Reference proteome</keyword>
<dbReference type="PANTHER" id="PTHR35936:SF34">
    <property type="entry name" value="ABC TRANSPORTER EXTRACELLULAR-BINDING PROTEIN YCKB-RELATED"/>
    <property type="match status" value="1"/>
</dbReference>
<reference evidence="8" key="1">
    <citation type="submission" date="2022-09" db="EMBL/GenBank/DDBJ databases">
        <title>Culturomic study of gut microbiota in children with autism spectrum disorder.</title>
        <authorList>
            <person name="Efimov B.A."/>
            <person name="Chaplin A.V."/>
            <person name="Sokolova S.R."/>
            <person name="Pikina A.P."/>
            <person name="Korzhanova M."/>
            <person name="Belova V."/>
            <person name="Korostin D."/>
        </authorList>
    </citation>
    <scope>NUCLEOTIDE SEQUENCE</scope>
    <source>
        <strain evidence="8">ASD5510</strain>
    </source>
</reference>
<dbReference type="GO" id="GO:0030313">
    <property type="term" value="C:cell envelope"/>
    <property type="evidence" value="ECO:0007669"/>
    <property type="project" value="UniProtKB-SubCell"/>
</dbReference>
<evidence type="ECO:0000313" key="8">
    <source>
        <dbReference type="EMBL" id="MCU7378364.1"/>
    </source>
</evidence>
<evidence type="ECO:0000256" key="1">
    <source>
        <dbReference type="ARBA" id="ARBA00004196"/>
    </source>
</evidence>
<organism evidence="8 9">
    <name type="scientific">Hominibacterium faecale</name>
    <dbReference type="NCBI Taxonomy" id="2839743"/>
    <lineage>
        <taxon>Bacteria</taxon>
        <taxon>Bacillati</taxon>
        <taxon>Bacillota</taxon>
        <taxon>Clostridia</taxon>
        <taxon>Peptostreptococcales</taxon>
        <taxon>Anaerovoracaceae</taxon>
        <taxon>Hominibacterium</taxon>
    </lineage>
</organism>
<dbReference type="InterPro" id="IPR018313">
    <property type="entry name" value="SBP_3_CS"/>
</dbReference>
<name>A0A9J6QSB3_9FIRM</name>
<evidence type="ECO:0000256" key="4">
    <source>
        <dbReference type="RuleBase" id="RU003744"/>
    </source>
</evidence>